<reference evidence="2 3" key="1">
    <citation type="submission" date="2014-04" db="EMBL/GenBank/DDBJ databases">
        <title>Genome evolution of avian class.</title>
        <authorList>
            <person name="Zhang G."/>
            <person name="Li C."/>
        </authorList>
    </citation>
    <scope>NUCLEOTIDE SEQUENCE [LARGE SCALE GENOMIC DNA]</scope>
    <source>
        <strain evidence="2">BGI_N329</strain>
    </source>
</reference>
<keyword evidence="1" id="KW-0812">Transmembrane</keyword>
<evidence type="ECO:0000256" key="1">
    <source>
        <dbReference type="SAM" id="Phobius"/>
    </source>
</evidence>
<accession>A0A091QMQ7</accession>
<keyword evidence="1" id="KW-0472">Membrane</keyword>
<dbReference type="AlphaFoldDB" id="A0A091QMQ7"/>
<feature type="transmembrane region" description="Helical" evidence="1">
    <location>
        <begin position="6"/>
        <end position="25"/>
    </location>
</feature>
<feature type="non-terminal residue" evidence="2">
    <location>
        <position position="1"/>
    </location>
</feature>
<protein>
    <submittedName>
        <fullName evidence="2">Uncharacterized protein</fullName>
    </submittedName>
</protein>
<feature type="transmembrane region" description="Helical" evidence="1">
    <location>
        <begin position="32"/>
        <end position="53"/>
    </location>
</feature>
<sequence length="101" mass="11422">ERIRTVHILNITVIGFTVPILLLAARLCESRSVWWTFLLLNVSNVVLKFWMVIVAHHRYLYFGLSVAMAARSLAGCYFPRGCCVSACTSRGMKHSMGQLTF</sequence>
<name>A0A091QMQ7_HALAL</name>
<gene>
    <name evidence="2" type="ORF">N329_05182</name>
</gene>
<keyword evidence="1" id="KW-1133">Transmembrane helix</keyword>
<organism evidence="2 3">
    <name type="scientific">Haliaeetus albicilla</name>
    <name type="common">White-tailed sea-eagle</name>
    <name type="synonym">Falco albicilla</name>
    <dbReference type="NCBI Taxonomy" id="8969"/>
    <lineage>
        <taxon>Eukaryota</taxon>
        <taxon>Metazoa</taxon>
        <taxon>Chordata</taxon>
        <taxon>Craniata</taxon>
        <taxon>Vertebrata</taxon>
        <taxon>Euteleostomi</taxon>
        <taxon>Archelosauria</taxon>
        <taxon>Archosauria</taxon>
        <taxon>Dinosauria</taxon>
        <taxon>Saurischia</taxon>
        <taxon>Theropoda</taxon>
        <taxon>Coelurosauria</taxon>
        <taxon>Aves</taxon>
        <taxon>Neognathae</taxon>
        <taxon>Neoaves</taxon>
        <taxon>Telluraves</taxon>
        <taxon>Accipitrimorphae</taxon>
        <taxon>Accipitriformes</taxon>
        <taxon>Accipitridae</taxon>
        <taxon>Accipitrinae</taxon>
        <taxon>Haliaeetus</taxon>
    </lineage>
</organism>
<dbReference type="Proteomes" id="UP000054379">
    <property type="component" value="Unassembled WGS sequence"/>
</dbReference>
<evidence type="ECO:0000313" key="3">
    <source>
        <dbReference type="Proteomes" id="UP000054379"/>
    </source>
</evidence>
<evidence type="ECO:0000313" key="2">
    <source>
        <dbReference type="EMBL" id="KFQ10739.1"/>
    </source>
</evidence>
<feature type="non-terminal residue" evidence="2">
    <location>
        <position position="101"/>
    </location>
</feature>
<dbReference type="EMBL" id="KK665044">
    <property type="protein sequence ID" value="KFQ10739.1"/>
    <property type="molecule type" value="Genomic_DNA"/>
</dbReference>
<proteinExistence type="predicted"/>